<dbReference type="Proteomes" id="UP000799423">
    <property type="component" value="Unassembled WGS sequence"/>
</dbReference>
<dbReference type="EMBL" id="MU006300">
    <property type="protein sequence ID" value="KAF2851965.1"/>
    <property type="molecule type" value="Genomic_DNA"/>
</dbReference>
<gene>
    <name evidence="3" type="ORF">T440DRAFT_467213</name>
</gene>
<feature type="transmembrane region" description="Helical" evidence="1">
    <location>
        <begin position="23"/>
        <end position="41"/>
    </location>
</feature>
<feature type="chain" id="PRO_5025406637" evidence="2">
    <location>
        <begin position="18"/>
        <end position="51"/>
    </location>
</feature>
<evidence type="ECO:0000256" key="1">
    <source>
        <dbReference type="SAM" id="Phobius"/>
    </source>
</evidence>
<proteinExistence type="predicted"/>
<evidence type="ECO:0000256" key="2">
    <source>
        <dbReference type="SAM" id="SignalP"/>
    </source>
</evidence>
<feature type="signal peptide" evidence="2">
    <location>
        <begin position="1"/>
        <end position="17"/>
    </location>
</feature>
<evidence type="ECO:0000313" key="4">
    <source>
        <dbReference type="Proteomes" id="UP000799423"/>
    </source>
</evidence>
<keyword evidence="1" id="KW-0472">Membrane</keyword>
<accession>A0A6A7BC22</accession>
<organism evidence="3 4">
    <name type="scientific">Plenodomus tracheiphilus IPT5</name>
    <dbReference type="NCBI Taxonomy" id="1408161"/>
    <lineage>
        <taxon>Eukaryota</taxon>
        <taxon>Fungi</taxon>
        <taxon>Dikarya</taxon>
        <taxon>Ascomycota</taxon>
        <taxon>Pezizomycotina</taxon>
        <taxon>Dothideomycetes</taxon>
        <taxon>Pleosporomycetidae</taxon>
        <taxon>Pleosporales</taxon>
        <taxon>Pleosporineae</taxon>
        <taxon>Leptosphaeriaceae</taxon>
        <taxon>Plenodomus</taxon>
    </lineage>
</organism>
<protein>
    <submittedName>
        <fullName evidence="3">Uncharacterized protein</fullName>
    </submittedName>
</protein>
<evidence type="ECO:0000313" key="3">
    <source>
        <dbReference type="EMBL" id="KAF2851965.1"/>
    </source>
</evidence>
<dbReference type="AlphaFoldDB" id="A0A6A7BC22"/>
<keyword evidence="1" id="KW-1133">Transmembrane helix</keyword>
<name>A0A6A7BC22_9PLEO</name>
<keyword evidence="2" id="KW-0732">Signal</keyword>
<reference evidence="3" key="1">
    <citation type="submission" date="2020-01" db="EMBL/GenBank/DDBJ databases">
        <authorList>
            <consortium name="DOE Joint Genome Institute"/>
            <person name="Haridas S."/>
            <person name="Albert R."/>
            <person name="Binder M."/>
            <person name="Bloem J."/>
            <person name="Labutti K."/>
            <person name="Salamov A."/>
            <person name="Andreopoulos B."/>
            <person name="Baker S.E."/>
            <person name="Barry K."/>
            <person name="Bills G."/>
            <person name="Bluhm B.H."/>
            <person name="Cannon C."/>
            <person name="Castanera R."/>
            <person name="Culley D.E."/>
            <person name="Daum C."/>
            <person name="Ezra D."/>
            <person name="Gonzalez J.B."/>
            <person name="Henrissat B."/>
            <person name="Kuo A."/>
            <person name="Liang C."/>
            <person name="Lipzen A."/>
            <person name="Lutzoni F."/>
            <person name="Magnuson J."/>
            <person name="Mondo S."/>
            <person name="Nolan M."/>
            <person name="Ohm R."/>
            <person name="Pangilinan J."/>
            <person name="Park H.-J."/>
            <person name="Ramirez L."/>
            <person name="Alfaro M."/>
            <person name="Sun H."/>
            <person name="Tritt A."/>
            <person name="Yoshinaga Y."/>
            <person name="Zwiers L.-H."/>
            <person name="Turgeon B.G."/>
            <person name="Goodwin S.B."/>
            <person name="Spatafora J.W."/>
            <person name="Crous P.W."/>
            <person name="Grigoriev I.V."/>
        </authorList>
    </citation>
    <scope>NUCLEOTIDE SEQUENCE</scope>
    <source>
        <strain evidence="3">IPT5</strain>
    </source>
</reference>
<sequence>MLVVLLAIIVSVRHVDASVVAEITVYAIMLAGALILLEFNVKEKLVELLVL</sequence>
<keyword evidence="4" id="KW-1185">Reference proteome</keyword>
<keyword evidence="1" id="KW-0812">Transmembrane</keyword>